<evidence type="ECO:0000313" key="14">
    <source>
        <dbReference type="Proteomes" id="UP000318509"/>
    </source>
</evidence>
<feature type="region of interest" description="Interaction with DNA" evidence="10">
    <location>
        <begin position="163"/>
        <end position="168"/>
    </location>
</feature>
<feature type="domain" description="Toprim" evidence="11">
    <location>
        <begin position="3"/>
        <end position="113"/>
    </location>
</feature>
<feature type="site" description="Interaction with DNA" evidence="10">
    <location>
        <position position="139"/>
    </location>
</feature>
<dbReference type="GO" id="GO:0005694">
    <property type="term" value="C:chromosome"/>
    <property type="evidence" value="ECO:0007669"/>
    <property type="project" value="InterPro"/>
</dbReference>
<feature type="site" description="Interaction with DNA" evidence="10">
    <location>
        <position position="148"/>
    </location>
</feature>
<comment type="caution">
    <text evidence="13">The sequence shown here is derived from an EMBL/GenBank/DDBJ whole genome shotgun (WGS) entry which is preliminary data.</text>
</comment>
<feature type="site" description="Interaction with DNA" evidence="10">
    <location>
        <position position="143"/>
    </location>
</feature>
<dbReference type="InterPro" id="IPR023406">
    <property type="entry name" value="Topo_IA_AS"/>
</dbReference>
<dbReference type="SMART" id="SM00437">
    <property type="entry name" value="TOP1Ac"/>
    <property type="match status" value="1"/>
</dbReference>
<feature type="site" description="Interaction with DNA" evidence="10">
    <location>
        <position position="155"/>
    </location>
</feature>
<evidence type="ECO:0000256" key="8">
    <source>
        <dbReference type="ARBA" id="ARBA00023125"/>
    </source>
</evidence>
<evidence type="ECO:0000256" key="6">
    <source>
        <dbReference type="ARBA" id="ARBA00022842"/>
    </source>
</evidence>
<evidence type="ECO:0000259" key="11">
    <source>
        <dbReference type="PROSITE" id="PS50880"/>
    </source>
</evidence>
<dbReference type="InterPro" id="IPR003601">
    <property type="entry name" value="Topo_IA_2"/>
</dbReference>
<keyword evidence="8 10" id="KW-0238">DNA-binding</keyword>
<dbReference type="Gene3D" id="3.40.50.140">
    <property type="match status" value="1"/>
</dbReference>
<dbReference type="Gene3D" id="1.10.460.10">
    <property type="entry name" value="Topoisomerase I, domain 2"/>
    <property type="match status" value="1"/>
</dbReference>
<keyword evidence="7 10" id="KW-0799">Topoisomerase</keyword>
<protein>
    <recommendedName>
        <fullName evidence="10">DNA topoisomerase 1</fullName>
        <ecNumber evidence="10">5.6.2.1</ecNumber>
    </recommendedName>
    <alternativeName>
        <fullName evidence="10">DNA topoisomerase I</fullName>
    </alternativeName>
</protein>
<feature type="active site" description="O-(5'-phospho-DNA)-tyrosine intermediate" evidence="10">
    <location>
        <position position="310"/>
    </location>
</feature>
<dbReference type="PROSITE" id="PS52039">
    <property type="entry name" value="TOPO_IA_2"/>
    <property type="match status" value="1"/>
</dbReference>
<sequence>MVKSLVVVESPTKARTVKKLLDRKYEVMASMGHVKDLPRSQLGVDVEHEFTPKYVVPKGKGPIIKELKAAAKKASAVYLATDPDREGEAISWHLATILTPVNPKIKRIEFHEVTKDAVRKALQSPRDINASLVNAQQARRILDRLVGYKISPLLWRKIRGGLSAGRVQSVAVRLICEREQEIEAFVPQEYWSIAARLAREGDTAAFVARLVGRTKDSVAADGKGGEKIEIPNEAAAKAIVQELEQVPFSVSEIRRKDQQRHPAAPFTTSTLQQEANRKLGYSAARTMVVAQQLYEGMDVGAEGTVGLITYMRTDAVRVADEAQGQARDYIGQTFGAPYVPAQPRQYTSRRNAQGAHEAIRPTSVLRTPEVMKPFLKADQHKVYRLIWERFVASQMASAVLDTLAVDITAGPYLFRATGSRVKFPGFLRVYMEGRDTDEEDAPEGWLPDVQEQERLRLLGLDPAQHFTQPPPRYTEATLVRALEERGIGRPSTYAPIIETVKHRGYVEVEDRRMYPTELGILVNSLLVEHFAKVVDVDFTAHMEEDLDRVEEGQEDWVRLLRGFYGPFAEVLHKAEQNIEEVEMAPEEIGEPCPRCGKALVKRRGRFGLFIACSGYPECSYTRPVGIGVRCPTDGGEIVERRTRKGRMFFGCANYPACTFTSWDRPTGRTCPVCGQMLVAKRARRGAPTPVVCSNKTCEYKEAPKPREVEQVGAPS</sequence>
<proteinExistence type="inferred from homology"/>
<comment type="catalytic activity">
    <reaction evidence="1 10">
        <text>ATP-independent breakage of single-stranded DNA, followed by passage and rejoining.</text>
        <dbReference type="EC" id="5.6.2.1"/>
    </reaction>
</comment>
<accession>A0A537K540</accession>
<evidence type="ECO:0000256" key="5">
    <source>
        <dbReference type="ARBA" id="ARBA00022833"/>
    </source>
</evidence>
<dbReference type="InterPro" id="IPR034149">
    <property type="entry name" value="TOPRIM_TopoI"/>
</dbReference>
<feature type="site" description="Interaction with DNA" evidence="10">
    <location>
        <position position="140"/>
    </location>
</feature>
<name>A0A537K540_9BACT</name>
<dbReference type="InterPro" id="IPR013826">
    <property type="entry name" value="Topo_IA_cen_sub3"/>
</dbReference>
<dbReference type="InterPro" id="IPR013498">
    <property type="entry name" value="Topo_IA_Znf"/>
</dbReference>
<feature type="domain" description="Topo IA-type catalytic" evidence="12">
    <location>
        <begin position="129"/>
        <end position="571"/>
    </location>
</feature>
<dbReference type="EMBL" id="VBAK01000108">
    <property type="protein sequence ID" value="TMI90642.1"/>
    <property type="molecule type" value="Genomic_DNA"/>
</dbReference>
<keyword evidence="3" id="KW-0479">Metal-binding</keyword>
<dbReference type="Proteomes" id="UP000318509">
    <property type="component" value="Unassembled WGS sequence"/>
</dbReference>
<evidence type="ECO:0000259" key="12">
    <source>
        <dbReference type="PROSITE" id="PS52039"/>
    </source>
</evidence>
<dbReference type="Gene3D" id="2.70.20.10">
    <property type="entry name" value="Topoisomerase I, domain 3"/>
    <property type="match status" value="1"/>
</dbReference>
<evidence type="ECO:0000313" key="13">
    <source>
        <dbReference type="EMBL" id="TMI90642.1"/>
    </source>
</evidence>
<dbReference type="InterPro" id="IPR013824">
    <property type="entry name" value="Topo_IA_cen_sub1"/>
</dbReference>
<dbReference type="CDD" id="cd00186">
    <property type="entry name" value="TOP1Ac"/>
    <property type="match status" value="1"/>
</dbReference>
<feature type="site" description="Interaction with DNA" evidence="10">
    <location>
        <position position="312"/>
    </location>
</feature>
<dbReference type="NCBIfam" id="TIGR01051">
    <property type="entry name" value="topA_bact"/>
    <property type="match status" value="1"/>
</dbReference>
<dbReference type="PANTHER" id="PTHR42785">
    <property type="entry name" value="DNA TOPOISOMERASE, TYPE IA, CORE"/>
    <property type="match status" value="1"/>
</dbReference>
<dbReference type="AlphaFoldDB" id="A0A537K540"/>
<dbReference type="InterPro" id="IPR013825">
    <property type="entry name" value="Topo_IA_cen_sub2"/>
</dbReference>
<dbReference type="InterPro" id="IPR006171">
    <property type="entry name" value="TOPRIM_dom"/>
</dbReference>
<keyword evidence="4" id="KW-0863">Zinc-finger</keyword>
<dbReference type="EC" id="5.6.2.1" evidence="10"/>
<gene>
    <name evidence="10 13" type="primary">topA</name>
    <name evidence="13" type="ORF">E6H00_06295</name>
</gene>
<dbReference type="GO" id="GO:0006265">
    <property type="term" value="P:DNA topological change"/>
    <property type="evidence" value="ECO:0007669"/>
    <property type="project" value="UniProtKB-UniRule"/>
</dbReference>
<dbReference type="InterPro" id="IPR000380">
    <property type="entry name" value="Topo_IA"/>
</dbReference>
<dbReference type="PROSITE" id="PS00396">
    <property type="entry name" value="TOPO_IA_1"/>
    <property type="match status" value="1"/>
</dbReference>
<dbReference type="GO" id="GO:0008270">
    <property type="term" value="F:zinc ion binding"/>
    <property type="evidence" value="ECO:0007669"/>
    <property type="project" value="UniProtKB-KW"/>
</dbReference>
<dbReference type="SUPFAM" id="SSF57783">
    <property type="entry name" value="Zinc beta-ribbon"/>
    <property type="match status" value="1"/>
</dbReference>
<evidence type="ECO:0000256" key="2">
    <source>
        <dbReference type="ARBA" id="ARBA00009446"/>
    </source>
</evidence>
<dbReference type="GO" id="GO:0003677">
    <property type="term" value="F:DNA binding"/>
    <property type="evidence" value="ECO:0007669"/>
    <property type="project" value="UniProtKB-KW"/>
</dbReference>
<dbReference type="SMART" id="SM00436">
    <property type="entry name" value="TOP1Bc"/>
    <property type="match status" value="1"/>
</dbReference>
<dbReference type="CDD" id="cd03363">
    <property type="entry name" value="TOPRIM_TopoIA_TopoI"/>
    <property type="match status" value="1"/>
</dbReference>
<dbReference type="InterPro" id="IPR013497">
    <property type="entry name" value="Topo_IA_cen"/>
</dbReference>
<reference evidence="13 14" key="1">
    <citation type="journal article" date="2019" name="Nat. Microbiol.">
        <title>Mediterranean grassland soil C-N compound turnover is dependent on rainfall and depth, and is mediated by genomically divergent microorganisms.</title>
        <authorList>
            <person name="Diamond S."/>
            <person name="Andeer P.F."/>
            <person name="Li Z."/>
            <person name="Crits-Christoph A."/>
            <person name="Burstein D."/>
            <person name="Anantharaman K."/>
            <person name="Lane K.R."/>
            <person name="Thomas B.C."/>
            <person name="Pan C."/>
            <person name="Northen T.R."/>
            <person name="Banfield J.F."/>
        </authorList>
    </citation>
    <scope>NUCLEOTIDE SEQUENCE [LARGE SCALE GENOMIC DNA]</scope>
    <source>
        <strain evidence="13">NP_3</strain>
    </source>
</reference>
<evidence type="ECO:0000256" key="7">
    <source>
        <dbReference type="ARBA" id="ARBA00023029"/>
    </source>
</evidence>
<dbReference type="SMART" id="SM00493">
    <property type="entry name" value="TOPRIM"/>
    <property type="match status" value="1"/>
</dbReference>
<feature type="site" description="Interaction with DNA" evidence="10">
    <location>
        <position position="503"/>
    </location>
</feature>
<dbReference type="PROSITE" id="PS50880">
    <property type="entry name" value="TOPRIM"/>
    <property type="match status" value="1"/>
</dbReference>
<evidence type="ECO:0000256" key="4">
    <source>
        <dbReference type="ARBA" id="ARBA00022771"/>
    </source>
</evidence>
<dbReference type="Pfam" id="PF01751">
    <property type="entry name" value="Toprim"/>
    <property type="match status" value="1"/>
</dbReference>
<dbReference type="PRINTS" id="PR00417">
    <property type="entry name" value="PRTPISMRASEI"/>
</dbReference>
<organism evidence="13 14">
    <name type="scientific">Candidatus Segetimicrobium genomatis</name>
    <dbReference type="NCBI Taxonomy" id="2569760"/>
    <lineage>
        <taxon>Bacteria</taxon>
        <taxon>Bacillati</taxon>
        <taxon>Candidatus Sysuimicrobiota</taxon>
        <taxon>Candidatus Sysuimicrobiia</taxon>
        <taxon>Candidatus Sysuimicrobiales</taxon>
        <taxon>Candidatus Segetimicrobiaceae</taxon>
        <taxon>Candidatus Segetimicrobium</taxon>
    </lineage>
</organism>
<keyword evidence="5" id="KW-0862">Zinc</keyword>
<evidence type="ECO:0000256" key="9">
    <source>
        <dbReference type="ARBA" id="ARBA00023235"/>
    </source>
</evidence>
<dbReference type="HAMAP" id="MF_00952">
    <property type="entry name" value="Topoisom_1_prok"/>
    <property type="match status" value="1"/>
</dbReference>
<evidence type="ECO:0000256" key="10">
    <source>
        <dbReference type="HAMAP-Rule" id="MF_00952"/>
    </source>
</evidence>
<dbReference type="InterPro" id="IPR023405">
    <property type="entry name" value="Topo_IA_core_domain"/>
</dbReference>
<dbReference type="Gene3D" id="1.10.290.10">
    <property type="entry name" value="Topoisomerase I, domain 4"/>
    <property type="match status" value="1"/>
</dbReference>
<dbReference type="PANTHER" id="PTHR42785:SF1">
    <property type="entry name" value="DNA TOPOISOMERASE"/>
    <property type="match status" value="1"/>
</dbReference>
<dbReference type="InterPro" id="IPR005733">
    <property type="entry name" value="TopoI_bac-type"/>
</dbReference>
<comment type="subunit">
    <text evidence="10">Monomer.</text>
</comment>
<dbReference type="Gene3D" id="3.30.65.10">
    <property type="entry name" value="Bacterial Topoisomerase I, domain 1"/>
    <property type="match status" value="2"/>
</dbReference>
<comment type="similarity">
    <text evidence="2 10">Belongs to the type IA topoisomerase family.</text>
</comment>
<keyword evidence="6" id="KW-0460">Magnesium</keyword>
<comment type="function">
    <text evidence="10">Releases the supercoiling and torsional tension of DNA, which is introduced during the DNA replication and transcription, by transiently cleaving and rejoining one strand of the DNA duplex. Introduces a single-strand break via transesterification at a target site in duplex DNA. The scissile phosphodiester is attacked by the catalytic tyrosine of the enzyme, resulting in the formation of a DNA-(5'-phosphotyrosyl)-enzyme intermediate and the expulsion of a 3'-OH DNA strand. The free DNA strand then undergoes passage around the unbroken strand, thus removing DNA supercoils. Finally, in the religation step, the DNA 3'-OH attacks the covalent intermediate to expel the active-site tyrosine and restore the DNA phosphodiester backbone.</text>
</comment>
<dbReference type="Pfam" id="PF01131">
    <property type="entry name" value="Topoisom_bac"/>
    <property type="match status" value="1"/>
</dbReference>
<dbReference type="InterPro" id="IPR028612">
    <property type="entry name" value="Topoisom_1_IA"/>
</dbReference>
<dbReference type="Pfam" id="PF01396">
    <property type="entry name" value="Zn_ribbon_Top1"/>
    <property type="match status" value="3"/>
</dbReference>
<feature type="site" description="Interaction with DNA" evidence="10">
    <location>
        <position position="33"/>
    </location>
</feature>
<evidence type="ECO:0000256" key="1">
    <source>
        <dbReference type="ARBA" id="ARBA00000213"/>
    </source>
</evidence>
<dbReference type="SUPFAM" id="SSF56712">
    <property type="entry name" value="Prokaryotic type I DNA topoisomerase"/>
    <property type="match status" value="1"/>
</dbReference>
<evidence type="ECO:0000256" key="3">
    <source>
        <dbReference type="ARBA" id="ARBA00022723"/>
    </source>
</evidence>
<dbReference type="GO" id="GO:0003917">
    <property type="term" value="F:DNA topoisomerase type I (single strand cut, ATP-independent) activity"/>
    <property type="evidence" value="ECO:0007669"/>
    <property type="project" value="UniProtKB-UniRule"/>
</dbReference>
<dbReference type="InterPro" id="IPR003602">
    <property type="entry name" value="Topo_IA_DNA-bd_dom"/>
</dbReference>
<keyword evidence="9 10" id="KW-0413">Isomerase</keyword>